<feature type="non-terminal residue" evidence="5">
    <location>
        <position position="860"/>
    </location>
</feature>
<dbReference type="EMBL" id="JBEHCU010011304">
    <property type="protein sequence ID" value="KAL1376913.1"/>
    <property type="molecule type" value="Genomic_DNA"/>
</dbReference>
<keyword evidence="3" id="KW-0732">Signal</keyword>
<reference evidence="5 6" key="1">
    <citation type="submission" date="2024-05" db="EMBL/GenBank/DDBJ databases">
        <title>Culex pipiens pipiens assembly and annotation.</title>
        <authorList>
            <person name="Alout H."/>
            <person name="Durand T."/>
        </authorList>
    </citation>
    <scope>NUCLEOTIDE SEQUENCE [LARGE SCALE GENOMIC DNA]</scope>
    <source>
        <strain evidence="5">HA-2024</strain>
        <tissue evidence="5">Whole body</tissue>
    </source>
</reference>
<evidence type="ECO:0000313" key="5">
    <source>
        <dbReference type="EMBL" id="KAL1376913.1"/>
    </source>
</evidence>
<feature type="compositionally biased region" description="Basic and acidic residues" evidence="2">
    <location>
        <begin position="592"/>
        <end position="610"/>
    </location>
</feature>
<feature type="region of interest" description="Disordered" evidence="2">
    <location>
        <begin position="592"/>
        <end position="652"/>
    </location>
</feature>
<feature type="compositionally biased region" description="Basic residues" evidence="2">
    <location>
        <begin position="849"/>
        <end position="860"/>
    </location>
</feature>
<sequence>MKSFVIAAILFVGLSAVSADRPKSKTVLATMNNLRPRYREIQDFVIETLSDARLSSSAKLNVFHEDVLKVKETLVTDAITEEDKIIFQIDNQPSSADAPCLSFVRLMTDSVMNLAGSGFATCITEASDALTVEVNKFYAAMQKDESEYIGIGLLNVFKDENIFYDPEKILTKLSSKSGNMERYPTSIQDEVTEWVAVLGSTMDGLEQTYIACMTDSEQRMKTGFELARANMMATCGAVEIAPAAESALKATSGAVIEPQSDFRKMFHERPQPAALEKSRNFRALSMHSGGEPTVATGVSAVDDAAGRRQRMTSSPRAASSWHPCLVLAVLLGTYGVTQCDALEAYYPTSRLHLSLPISKESYIILRNHPLLNLAPRDIANDSTPAYQYAIESPAEGFLSIDSTTGDVWIESHIMDLPKSTEFIISASSGFDVLRLSLTITPVPVEENHLPRFCEDHVEQICFWEAATYRIAENERTGFRVGPFGPQLYQQLCRTHSVRYELTNGTNYLAERNGTLFSNGSLDHELGRPGPALQAAVRCTVRMSENSVPLEMDKVLEVAVLDRNDNRPRLEHVNDTHIELVLDDPIIHKLVTPDKLKPNGDPDRFPRHAIGEDDVTPNSSTRSAIFLPQFLTPDESEPDGHRNKFPRDAASEEVHTIRNLSTTISDTRRIRAGWPPEQVSPGCGQRGGRYAHQQHRICQPHLVIPDESEPDDDPDRFPRDATGEDGVTPNCSTRSAFFLLQFLTPDESEPDGHPIKFPRDAAGEDGVTPNCSTGSAGCQPHLVIPDERVPDGDPDRFPRDAAGEDGVTPNCSTRSAIFLPQFLTPDESEPDGHPIKFPRDAASEEVVTPRKLKRKHHCTHA</sequence>
<name>A0ABD1CKJ6_CULPP</name>
<feature type="compositionally biased region" description="Basic and acidic residues" evidence="2">
    <location>
        <begin position="829"/>
        <end position="841"/>
    </location>
</feature>
<protein>
    <recommendedName>
        <fullName evidence="4">Cadherin domain-containing protein</fullName>
    </recommendedName>
</protein>
<feature type="region of interest" description="Disordered" evidence="2">
    <location>
        <begin position="823"/>
        <end position="860"/>
    </location>
</feature>
<evidence type="ECO:0000256" key="1">
    <source>
        <dbReference type="PROSITE-ProRule" id="PRU00043"/>
    </source>
</evidence>
<dbReference type="GO" id="GO:0005509">
    <property type="term" value="F:calcium ion binding"/>
    <property type="evidence" value="ECO:0007669"/>
    <property type="project" value="UniProtKB-UniRule"/>
</dbReference>
<dbReference type="PROSITE" id="PS50268">
    <property type="entry name" value="CADHERIN_2"/>
    <property type="match status" value="1"/>
</dbReference>
<keyword evidence="1" id="KW-0106">Calcium</keyword>
<keyword evidence="6" id="KW-1185">Reference proteome</keyword>
<accession>A0ABD1CKJ6</accession>
<organism evidence="5 6">
    <name type="scientific">Culex pipiens pipiens</name>
    <name type="common">Northern house mosquito</name>
    <dbReference type="NCBI Taxonomy" id="38569"/>
    <lineage>
        <taxon>Eukaryota</taxon>
        <taxon>Metazoa</taxon>
        <taxon>Ecdysozoa</taxon>
        <taxon>Arthropoda</taxon>
        <taxon>Hexapoda</taxon>
        <taxon>Insecta</taxon>
        <taxon>Pterygota</taxon>
        <taxon>Neoptera</taxon>
        <taxon>Endopterygota</taxon>
        <taxon>Diptera</taxon>
        <taxon>Nematocera</taxon>
        <taxon>Culicoidea</taxon>
        <taxon>Culicidae</taxon>
        <taxon>Culicinae</taxon>
        <taxon>Culicini</taxon>
        <taxon>Culex</taxon>
        <taxon>Culex</taxon>
    </lineage>
</organism>
<evidence type="ECO:0000259" key="4">
    <source>
        <dbReference type="PROSITE" id="PS50268"/>
    </source>
</evidence>
<proteinExistence type="predicted"/>
<evidence type="ECO:0000256" key="3">
    <source>
        <dbReference type="SAM" id="SignalP"/>
    </source>
</evidence>
<gene>
    <name evidence="5" type="ORF">pipiens_004275</name>
</gene>
<evidence type="ECO:0000313" key="6">
    <source>
        <dbReference type="Proteomes" id="UP001562425"/>
    </source>
</evidence>
<feature type="domain" description="Cadherin" evidence="4">
    <location>
        <begin position="497"/>
        <end position="569"/>
    </location>
</feature>
<feature type="chain" id="PRO_5044847334" description="Cadherin domain-containing protein" evidence="3">
    <location>
        <begin position="20"/>
        <end position="860"/>
    </location>
</feature>
<feature type="region of interest" description="Disordered" evidence="2">
    <location>
        <begin position="672"/>
        <end position="691"/>
    </location>
</feature>
<comment type="caution">
    <text evidence="5">The sequence shown here is derived from an EMBL/GenBank/DDBJ whole genome shotgun (WGS) entry which is preliminary data.</text>
</comment>
<feature type="compositionally biased region" description="Basic and acidic residues" evidence="2">
    <location>
        <begin position="637"/>
        <end position="652"/>
    </location>
</feature>
<dbReference type="AlphaFoldDB" id="A0ABD1CKJ6"/>
<feature type="region of interest" description="Disordered" evidence="2">
    <location>
        <begin position="701"/>
        <end position="729"/>
    </location>
</feature>
<dbReference type="Proteomes" id="UP001562425">
    <property type="component" value="Unassembled WGS sequence"/>
</dbReference>
<evidence type="ECO:0000256" key="2">
    <source>
        <dbReference type="SAM" id="MobiDB-lite"/>
    </source>
</evidence>
<dbReference type="InterPro" id="IPR002126">
    <property type="entry name" value="Cadherin-like_dom"/>
</dbReference>
<feature type="signal peptide" evidence="3">
    <location>
        <begin position="1"/>
        <end position="19"/>
    </location>
</feature>